<feature type="region of interest" description="Disordered" evidence="1">
    <location>
        <begin position="71"/>
        <end position="112"/>
    </location>
</feature>
<evidence type="ECO:0000313" key="2">
    <source>
        <dbReference type="EMBL" id="KAK3793875.1"/>
    </source>
</evidence>
<evidence type="ECO:0000256" key="1">
    <source>
        <dbReference type="SAM" id="MobiDB-lite"/>
    </source>
</evidence>
<organism evidence="2 3">
    <name type="scientific">Elysia crispata</name>
    <name type="common">lettuce slug</name>
    <dbReference type="NCBI Taxonomy" id="231223"/>
    <lineage>
        <taxon>Eukaryota</taxon>
        <taxon>Metazoa</taxon>
        <taxon>Spiralia</taxon>
        <taxon>Lophotrochozoa</taxon>
        <taxon>Mollusca</taxon>
        <taxon>Gastropoda</taxon>
        <taxon>Heterobranchia</taxon>
        <taxon>Euthyneura</taxon>
        <taxon>Panpulmonata</taxon>
        <taxon>Sacoglossa</taxon>
        <taxon>Placobranchoidea</taxon>
        <taxon>Plakobranchidae</taxon>
        <taxon>Elysia</taxon>
    </lineage>
</organism>
<sequence length="112" mass="12122">MEKGEGREANLSSANLDTSWYLMCFTEKGQRDDLSTAPEPAVGCDPQISRMISTPRGRVCPAWRATDQMVEVSSTSSPKVRPISAVAQPPRPKIRGETMEVKPSGGSVNSRA</sequence>
<protein>
    <submittedName>
        <fullName evidence="2">Uncharacterized protein</fullName>
    </submittedName>
</protein>
<gene>
    <name evidence="2" type="ORF">RRG08_033452</name>
</gene>
<comment type="caution">
    <text evidence="2">The sequence shown here is derived from an EMBL/GenBank/DDBJ whole genome shotgun (WGS) entry which is preliminary data.</text>
</comment>
<keyword evidence="3" id="KW-1185">Reference proteome</keyword>
<evidence type="ECO:0000313" key="3">
    <source>
        <dbReference type="Proteomes" id="UP001283361"/>
    </source>
</evidence>
<reference evidence="2" key="1">
    <citation type="journal article" date="2023" name="G3 (Bethesda)">
        <title>A reference genome for the long-term kleptoplast-retaining sea slug Elysia crispata morphotype clarki.</title>
        <authorList>
            <person name="Eastman K.E."/>
            <person name="Pendleton A.L."/>
            <person name="Shaikh M.A."/>
            <person name="Suttiyut T."/>
            <person name="Ogas R."/>
            <person name="Tomko P."/>
            <person name="Gavelis G."/>
            <person name="Widhalm J.R."/>
            <person name="Wisecaver J.H."/>
        </authorList>
    </citation>
    <scope>NUCLEOTIDE SEQUENCE</scope>
    <source>
        <strain evidence="2">ECLA1</strain>
    </source>
</reference>
<dbReference type="EMBL" id="JAWDGP010001166">
    <property type="protein sequence ID" value="KAK3793875.1"/>
    <property type="molecule type" value="Genomic_DNA"/>
</dbReference>
<name>A0AAE1E537_9GAST</name>
<accession>A0AAE1E537</accession>
<dbReference type="Proteomes" id="UP001283361">
    <property type="component" value="Unassembled WGS sequence"/>
</dbReference>
<dbReference type="AlphaFoldDB" id="A0AAE1E537"/>
<proteinExistence type="predicted"/>